<dbReference type="InParanoid" id="A0A6P7HBM6"/>
<feature type="region of interest" description="Disordered" evidence="1">
    <location>
        <begin position="477"/>
        <end position="504"/>
    </location>
</feature>
<feature type="region of interest" description="Disordered" evidence="1">
    <location>
        <begin position="90"/>
        <end position="111"/>
    </location>
</feature>
<proteinExistence type="predicted"/>
<dbReference type="GO" id="GO:0045494">
    <property type="term" value="P:photoreceptor cell maintenance"/>
    <property type="evidence" value="ECO:0007669"/>
    <property type="project" value="TreeGrafter"/>
</dbReference>
<dbReference type="GeneID" id="114427528"/>
<feature type="compositionally biased region" description="Polar residues" evidence="1">
    <location>
        <begin position="582"/>
        <end position="592"/>
    </location>
</feature>
<dbReference type="PANTHER" id="PTHR14917">
    <property type="entry name" value="SPERMATOGENESIS-ASSOCIATED PROTEIN 7"/>
    <property type="match status" value="1"/>
</dbReference>
<feature type="compositionally biased region" description="Polar residues" evidence="1">
    <location>
        <begin position="102"/>
        <end position="111"/>
    </location>
</feature>
<dbReference type="PANTHER" id="PTHR14917:SF4">
    <property type="entry name" value="SPERMATOGENESIS-ASSOCIATED 7"/>
    <property type="match status" value="1"/>
</dbReference>
<feature type="region of interest" description="Disordered" evidence="1">
    <location>
        <begin position="25"/>
        <end position="45"/>
    </location>
</feature>
<feature type="region of interest" description="Disordered" evidence="1">
    <location>
        <begin position="557"/>
        <end position="592"/>
    </location>
</feature>
<organism evidence="2 3">
    <name type="scientific">Parambassis ranga</name>
    <name type="common">Indian glassy fish</name>
    <dbReference type="NCBI Taxonomy" id="210632"/>
    <lineage>
        <taxon>Eukaryota</taxon>
        <taxon>Metazoa</taxon>
        <taxon>Chordata</taxon>
        <taxon>Craniata</taxon>
        <taxon>Vertebrata</taxon>
        <taxon>Euteleostomi</taxon>
        <taxon>Actinopterygii</taxon>
        <taxon>Neopterygii</taxon>
        <taxon>Teleostei</taxon>
        <taxon>Neoteleostei</taxon>
        <taxon>Acanthomorphata</taxon>
        <taxon>Ovalentaria</taxon>
        <taxon>Ambassidae</taxon>
        <taxon>Parambassis</taxon>
    </lineage>
</organism>
<dbReference type="GO" id="GO:0005930">
    <property type="term" value="C:axoneme"/>
    <property type="evidence" value="ECO:0007669"/>
    <property type="project" value="TreeGrafter"/>
</dbReference>
<dbReference type="GO" id="GO:0000226">
    <property type="term" value="P:microtubule cytoskeleton organization"/>
    <property type="evidence" value="ECO:0007669"/>
    <property type="project" value="TreeGrafter"/>
</dbReference>
<dbReference type="GO" id="GO:0036064">
    <property type="term" value="C:ciliary basal body"/>
    <property type="evidence" value="ECO:0007669"/>
    <property type="project" value="TreeGrafter"/>
</dbReference>
<dbReference type="GO" id="GO:0120200">
    <property type="term" value="C:rod photoreceptor outer segment"/>
    <property type="evidence" value="ECO:0007669"/>
    <property type="project" value="TreeGrafter"/>
</dbReference>
<sequence length="592" mass="66881">MYYYSTLTSSYVFMFILGTVSSGLGGSPGARRKTPKSSPFCPRSSSKLTQSIIKDHMVSHYKKVYSAKAAIDASVPKSLLYSVKYNDQLRQGQPRKGGRPQSAHSLSQRNCRTSCSSAQSRLSVQYDDSPYLSSRSSVVSSPRFSTSFNANEIVYPSYKVSCHHTRPASETKYRNPDATLQRKPSLCSLAAESSYKTFQDPVQKTYSGDLLQKHSQHFTRDKPFTPKTLKSDKSSYLLKYRYYRSPQRKPTQDCSNSRLVQQETYRGSTKNKEYTQDFDEPSQECNTEHEWSEDDFNGTYLASSRQQSRAAKTRSCYSFDPSPRHSPGCRKSPTMMSVSAEEEELIYLEFISAVTEDILSRGHISDRVLDRVIKRHIDMNRHQLDEGKMRHLLEVLRKDFEKPINISTSSTELEEKENNLLDALLPPLESGGKQEKNKEDTDLFPYVSLIENCDSPHFAADPLLASTPLYSPEITTSMTKADEKDEEGDNEERGTGSPYLKVPVTDNAGINEEDFHQIDPAATNSVHTENQEYSTVGSDKEAEINYQANELEDLGRRLSESLHVSSNTPCENMERANEQHSDTVASSSDDEF</sequence>
<feature type="compositionally biased region" description="Basic and acidic residues" evidence="1">
    <location>
        <begin position="572"/>
        <end position="581"/>
    </location>
</feature>
<reference evidence="3" key="2">
    <citation type="submission" date="2025-08" db="UniProtKB">
        <authorList>
            <consortium name="RefSeq"/>
        </authorList>
    </citation>
    <scope>IDENTIFICATION</scope>
</reference>
<reference evidence="2" key="1">
    <citation type="submission" date="2024-06" db="UniProtKB">
        <authorList>
            <consortium name="RefSeq"/>
        </authorList>
    </citation>
    <scope>NUCLEOTIDE SEQUENCE [LARGE SCALE GENOMIC DNA]</scope>
</reference>
<evidence type="ECO:0000256" key="1">
    <source>
        <dbReference type="SAM" id="MobiDB-lite"/>
    </source>
</evidence>
<dbReference type="OrthoDB" id="6263678at2759"/>
<gene>
    <name evidence="3" type="primary">LOC114427528</name>
</gene>
<feature type="region of interest" description="Disordered" evidence="1">
    <location>
        <begin position="312"/>
        <end position="333"/>
    </location>
</feature>
<feature type="compositionally biased region" description="Polar residues" evidence="1">
    <location>
        <begin position="248"/>
        <end position="268"/>
    </location>
</feature>
<dbReference type="Pfam" id="PF15244">
    <property type="entry name" value="HSD3"/>
    <property type="match status" value="1"/>
</dbReference>
<evidence type="ECO:0000313" key="2">
    <source>
        <dbReference type="Proteomes" id="UP000515145"/>
    </source>
</evidence>
<feature type="region of interest" description="Disordered" evidence="1">
    <location>
        <begin position="247"/>
        <end position="289"/>
    </location>
</feature>
<dbReference type="Proteomes" id="UP000515145">
    <property type="component" value="Chromosome 22"/>
</dbReference>
<dbReference type="AlphaFoldDB" id="A0A6P7HBM6"/>
<protein>
    <submittedName>
        <fullName evidence="3">Spermatogenesis-associated protein 7 homolog isoform X1</fullName>
    </submittedName>
</protein>
<evidence type="ECO:0000313" key="3">
    <source>
        <dbReference type="RefSeq" id="XP_028251438.1"/>
    </source>
</evidence>
<dbReference type="RefSeq" id="XP_028251438.1">
    <property type="nucleotide sequence ID" value="XM_028395637.1"/>
</dbReference>
<dbReference type="InterPro" id="IPR029357">
    <property type="entry name" value="SPATA7"/>
</dbReference>
<dbReference type="GO" id="GO:0120206">
    <property type="term" value="C:photoreceptor distal connecting cilium"/>
    <property type="evidence" value="ECO:0007669"/>
    <property type="project" value="TreeGrafter"/>
</dbReference>
<keyword evidence="2" id="KW-1185">Reference proteome</keyword>
<name>A0A6P7HBM6_9TELE</name>
<accession>A0A6P7HBM6</accession>